<feature type="compositionally biased region" description="Basic residues" evidence="4">
    <location>
        <begin position="1"/>
        <end position="20"/>
    </location>
</feature>
<sequence length="173" mass="18361">GGKGKTSGRGHKGYHARNSKARPVPAFEGGQAGILRAIPKLGNHTGAKQKIATVHLDSIQHWIDKGRLDASKPIGIRELVHSGCVGSVKDGIAVLAKGGQFLTSAIDLRVTHASQRSIELIEAKGGKVTCFDYDRSTIRALVHPTKFLGEPTPSLVLDKSIPGTVLALLYDDV</sequence>
<evidence type="ECO:0000256" key="1">
    <source>
        <dbReference type="ARBA" id="ARBA00007320"/>
    </source>
</evidence>
<dbReference type="InterPro" id="IPR021131">
    <property type="entry name" value="Ribosomal_uL15/eL18"/>
</dbReference>
<comment type="similarity">
    <text evidence="1">Belongs to the universal ribosomal protein uL15 family.</text>
</comment>
<dbReference type="Proteomes" id="UP000193642">
    <property type="component" value="Unassembled WGS sequence"/>
</dbReference>
<evidence type="ECO:0000259" key="5">
    <source>
        <dbReference type="Pfam" id="PF00828"/>
    </source>
</evidence>
<dbReference type="InterPro" id="IPR036227">
    <property type="entry name" value="Ribosomal_uL15/eL18_sf"/>
</dbReference>
<dbReference type="STRING" id="329046.A0A1Y2AJ30"/>
<evidence type="ECO:0000313" key="7">
    <source>
        <dbReference type="Proteomes" id="UP000193642"/>
    </source>
</evidence>
<dbReference type="GO" id="GO:0006412">
    <property type="term" value="P:translation"/>
    <property type="evidence" value="ECO:0007669"/>
    <property type="project" value="InterPro"/>
</dbReference>
<reference evidence="6 7" key="1">
    <citation type="submission" date="2016-07" db="EMBL/GenBank/DDBJ databases">
        <title>Pervasive Adenine N6-methylation of Active Genes in Fungi.</title>
        <authorList>
            <consortium name="DOE Joint Genome Institute"/>
            <person name="Mondo S.J."/>
            <person name="Dannebaum R.O."/>
            <person name="Kuo R.C."/>
            <person name="Labutti K."/>
            <person name="Haridas S."/>
            <person name="Kuo A."/>
            <person name="Salamov A."/>
            <person name="Ahrendt S.R."/>
            <person name="Lipzen A."/>
            <person name="Sullivan W."/>
            <person name="Andreopoulos W.B."/>
            <person name="Clum A."/>
            <person name="Lindquist E."/>
            <person name="Daum C."/>
            <person name="Ramamoorthy G.K."/>
            <person name="Gryganskyi A."/>
            <person name="Culley D."/>
            <person name="Magnuson J.K."/>
            <person name="James T.Y."/>
            <person name="O'Malley M.A."/>
            <person name="Stajich J.E."/>
            <person name="Spatafora J.W."/>
            <person name="Visel A."/>
            <person name="Grigoriev I.V."/>
        </authorList>
    </citation>
    <scope>NUCLEOTIDE SEQUENCE [LARGE SCALE GENOMIC DNA]</scope>
    <source>
        <strain evidence="6 7">JEL800</strain>
    </source>
</reference>
<gene>
    <name evidence="6" type="ORF">BCR33DRAFT_670492</name>
</gene>
<keyword evidence="7" id="KW-1185">Reference proteome</keyword>
<keyword evidence="3" id="KW-0687">Ribonucleoprotein</keyword>
<dbReference type="SUPFAM" id="SSF52080">
    <property type="entry name" value="Ribosomal proteins L15p and L18e"/>
    <property type="match status" value="1"/>
</dbReference>
<dbReference type="PANTHER" id="PTHR12934">
    <property type="entry name" value="50S RIBOSOMAL PROTEIN L15"/>
    <property type="match status" value="1"/>
</dbReference>
<dbReference type="OrthoDB" id="361383at2759"/>
<keyword evidence="2" id="KW-0689">Ribosomal protein</keyword>
<evidence type="ECO:0000256" key="4">
    <source>
        <dbReference type="SAM" id="MobiDB-lite"/>
    </source>
</evidence>
<feature type="domain" description="Large ribosomal subunit protein uL15/eL18" evidence="5">
    <location>
        <begin position="53"/>
        <end position="129"/>
    </location>
</feature>
<dbReference type="PANTHER" id="PTHR12934:SF11">
    <property type="entry name" value="LARGE RIBOSOMAL SUBUNIT PROTEIN UL15M"/>
    <property type="match status" value="1"/>
</dbReference>
<dbReference type="GO" id="GO:0005762">
    <property type="term" value="C:mitochondrial large ribosomal subunit"/>
    <property type="evidence" value="ECO:0007669"/>
    <property type="project" value="TreeGrafter"/>
</dbReference>
<dbReference type="AlphaFoldDB" id="A0A1Y2AJ30"/>
<accession>A0A1Y2AJ30</accession>
<evidence type="ECO:0000313" key="6">
    <source>
        <dbReference type="EMBL" id="ORY22536.1"/>
    </source>
</evidence>
<protein>
    <recommendedName>
        <fullName evidence="5">Large ribosomal subunit protein uL15/eL18 domain-containing protein</fullName>
    </recommendedName>
</protein>
<evidence type="ECO:0000256" key="2">
    <source>
        <dbReference type="ARBA" id="ARBA00022980"/>
    </source>
</evidence>
<comment type="caution">
    <text evidence="6">The sequence shown here is derived from an EMBL/GenBank/DDBJ whole genome shotgun (WGS) entry which is preliminary data.</text>
</comment>
<name>A0A1Y2AJ30_9FUNG</name>
<evidence type="ECO:0000256" key="3">
    <source>
        <dbReference type="ARBA" id="ARBA00023274"/>
    </source>
</evidence>
<proteinExistence type="inferred from homology"/>
<feature type="non-terminal residue" evidence="6">
    <location>
        <position position="1"/>
    </location>
</feature>
<dbReference type="EMBL" id="MCGO01000179">
    <property type="protein sequence ID" value="ORY22536.1"/>
    <property type="molecule type" value="Genomic_DNA"/>
</dbReference>
<dbReference type="Gene3D" id="3.100.10.10">
    <property type="match status" value="1"/>
</dbReference>
<dbReference type="InterPro" id="IPR005749">
    <property type="entry name" value="Ribosomal_uL15_bac-type"/>
</dbReference>
<dbReference type="Pfam" id="PF00828">
    <property type="entry name" value="Ribosomal_L27A"/>
    <property type="match status" value="1"/>
</dbReference>
<feature type="region of interest" description="Disordered" evidence="4">
    <location>
        <begin position="1"/>
        <end position="25"/>
    </location>
</feature>
<organism evidence="6 7">
    <name type="scientific">Rhizoclosmatium globosum</name>
    <dbReference type="NCBI Taxonomy" id="329046"/>
    <lineage>
        <taxon>Eukaryota</taxon>
        <taxon>Fungi</taxon>
        <taxon>Fungi incertae sedis</taxon>
        <taxon>Chytridiomycota</taxon>
        <taxon>Chytridiomycota incertae sedis</taxon>
        <taxon>Chytridiomycetes</taxon>
        <taxon>Chytridiales</taxon>
        <taxon>Chytriomycetaceae</taxon>
        <taxon>Rhizoclosmatium</taxon>
    </lineage>
</organism>
<dbReference type="GO" id="GO:0003735">
    <property type="term" value="F:structural constituent of ribosome"/>
    <property type="evidence" value="ECO:0007669"/>
    <property type="project" value="InterPro"/>
</dbReference>